<evidence type="ECO:0000313" key="3">
    <source>
        <dbReference type="EMBL" id="CAZ80052.1"/>
    </source>
</evidence>
<keyword evidence="4" id="KW-1185">Reference proteome</keyword>
<dbReference type="OMA" id="AYFWAYS"/>
<organism evidence="3 4">
    <name type="scientific">Tuber melanosporum (strain Mel28)</name>
    <name type="common">Perigord black truffle</name>
    <dbReference type="NCBI Taxonomy" id="656061"/>
    <lineage>
        <taxon>Eukaryota</taxon>
        <taxon>Fungi</taxon>
        <taxon>Dikarya</taxon>
        <taxon>Ascomycota</taxon>
        <taxon>Pezizomycotina</taxon>
        <taxon>Pezizomycetes</taxon>
        <taxon>Pezizales</taxon>
        <taxon>Tuberaceae</taxon>
        <taxon>Tuber</taxon>
    </lineage>
</organism>
<evidence type="ECO:0000313" key="4">
    <source>
        <dbReference type="Proteomes" id="UP000006911"/>
    </source>
</evidence>
<name>D5G6A9_TUBMM</name>
<keyword evidence="1" id="KW-0812">Transmembrane</keyword>
<accession>D5G6A9</accession>
<dbReference type="PANTHER" id="PTHR40629">
    <property type="entry name" value="PRO41 PROTEIN"/>
    <property type="match status" value="1"/>
</dbReference>
<dbReference type="RefSeq" id="XP_002835895.1">
    <property type="nucleotide sequence ID" value="XM_002835849.1"/>
</dbReference>
<reference evidence="3 4" key="1">
    <citation type="journal article" date="2010" name="Nature">
        <title>Perigord black truffle genome uncovers evolutionary origins and mechanisms of symbiosis.</title>
        <authorList>
            <person name="Martin F."/>
            <person name="Kohler A."/>
            <person name="Murat C."/>
            <person name="Balestrini R."/>
            <person name="Coutinho P.M."/>
            <person name="Jaillon O."/>
            <person name="Montanini B."/>
            <person name="Morin E."/>
            <person name="Noel B."/>
            <person name="Percudani R."/>
            <person name="Porcel B."/>
            <person name="Rubini A."/>
            <person name="Amicucci A."/>
            <person name="Amselem J."/>
            <person name="Anthouard V."/>
            <person name="Arcioni S."/>
            <person name="Artiguenave F."/>
            <person name="Aury J.M."/>
            <person name="Ballario P."/>
            <person name="Bolchi A."/>
            <person name="Brenna A."/>
            <person name="Brun A."/>
            <person name="Buee M."/>
            <person name="Cantarel B."/>
            <person name="Chevalier G."/>
            <person name="Couloux A."/>
            <person name="Da Silva C."/>
            <person name="Denoeud F."/>
            <person name="Duplessis S."/>
            <person name="Ghignone S."/>
            <person name="Hilselberger B."/>
            <person name="Iotti M."/>
            <person name="Marcais B."/>
            <person name="Mello A."/>
            <person name="Miranda M."/>
            <person name="Pacioni G."/>
            <person name="Quesneville H."/>
            <person name="Riccioni C."/>
            <person name="Ruotolo R."/>
            <person name="Splivallo R."/>
            <person name="Stocchi V."/>
            <person name="Tisserant E."/>
            <person name="Viscomi A.R."/>
            <person name="Zambonelli A."/>
            <person name="Zampieri E."/>
            <person name="Henrissat B."/>
            <person name="Lebrun M.H."/>
            <person name="Paolocci F."/>
            <person name="Bonfante P."/>
            <person name="Ottonello S."/>
            <person name="Wincker P."/>
        </authorList>
    </citation>
    <scope>NUCLEOTIDE SEQUENCE [LARGE SCALE GENOMIC DNA]</scope>
    <source>
        <strain evidence="3 4">Mel28</strain>
    </source>
</reference>
<protein>
    <submittedName>
        <fullName evidence="3">(Perigord truffle) hypothetical protein</fullName>
    </submittedName>
</protein>
<feature type="transmembrane region" description="Helical" evidence="1">
    <location>
        <begin position="12"/>
        <end position="31"/>
    </location>
</feature>
<sequence>MGRLIKNHLARLIILTAATYQIAAGLHGYFWPKIFWDTWTKSLDQAVKPVPALQTLNLLMGIIGVCWEYPLPLFIPNTSLHRSIAARLTIYPLSVLCAALLYQGTNAAIYYLVGILIYFWAYSDGEIVCMPWKVPERPRPRQRPPPNIEKEKF</sequence>
<dbReference type="Pfam" id="PF24853">
    <property type="entry name" value="DUF7727"/>
    <property type="match status" value="1"/>
</dbReference>
<keyword evidence="1" id="KW-1133">Transmembrane helix</keyword>
<feature type="domain" description="DUF7727" evidence="2">
    <location>
        <begin position="1"/>
        <end position="126"/>
    </location>
</feature>
<keyword evidence="1" id="KW-0472">Membrane</keyword>
<feature type="transmembrane region" description="Helical" evidence="1">
    <location>
        <begin position="108"/>
        <end position="132"/>
    </location>
</feature>
<gene>
    <name evidence="3" type="ORF">GSTUM_00001681001</name>
</gene>
<dbReference type="HOGENOM" id="CLU_132815_0_0_1"/>
<dbReference type="InParanoid" id="D5G6A9"/>
<dbReference type="InterPro" id="IPR056144">
    <property type="entry name" value="DUF7727"/>
</dbReference>
<proteinExistence type="predicted"/>
<dbReference type="PANTHER" id="PTHR40629:SF1">
    <property type="entry name" value="PRO41 PROTEIN"/>
    <property type="match status" value="1"/>
</dbReference>
<dbReference type="Proteomes" id="UP000006911">
    <property type="component" value="Unassembled WGS sequence"/>
</dbReference>
<dbReference type="AlphaFoldDB" id="D5G6A9"/>
<dbReference type="KEGG" id="tml:GSTUM_00001681001"/>
<feature type="transmembrane region" description="Helical" evidence="1">
    <location>
        <begin position="51"/>
        <end position="72"/>
    </location>
</feature>
<dbReference type="EMBL" id="FN430008">
    <property type="protein sequence ID" value="CAZ80052.1"/>
    <property type="molecule type" value="Genomic_DNA"/>
</dbReference>
<evidence type="ECO:0000256" key="1">
    <source>
        <dbReference type="SAM" id="Phobius"/>
    </source>
</evidence>
<evidence type="ECO:0000259" key="2">
    <source>
        <dbReference type="Pfam" id="PF24853"/>
    </source>
</evidence>
<dbReference type="GeneID" id="9187723"/>
<dbReference type="eggNOG" id="ENOG502S16N">
    <property type="taxonomic scope" value="Eukaryota"/>
</dbReference>